<evidence type="ECO:0000313" key="1">
    <source>
        <dbReference type="EMBL" id="KAJ9064933.1"/>
    </source>
</evidence>
<name>A0ACC2SRM6_9FUNG</name>
<comment type="caution">
    <text evidence="1">The sequence shown here is derived from an EMBL/GenBank/DDBJ whole genome shotgun (WGS) entry which is preliminary data.</text>
</comment>
<evidence type="ECO:0000313" key="2">
    <source>
        <dbReference type="Proteomes" id="UP001165960"/>
    </source>
</evidence>
<dbReference type="EMBL" id="QTSX02004401">
    <property type="protein sequence ID" value="KAJ9064933.1"/>
    <property type="molecule type" value="Genomic_DNA"/>
</dbReference>
<gene>
    <name evidence="1" type="primary">ERG24_2</name>
    <name evidence="1" type="ORF">DSO57_1025269</name>
</gene>
<accession>A0ACC2SRM6</accession>
<keyword evidence="1" id="KW-0560">Oxidoreductase</keyword>
<dbReference type="Proteomes" id="UP001165960">
    <property type="component" value="Unassembled WGS sequence"/>
</dbReference>
<protein>
    <submittedName>
        <fullName evidence="1">Erg24, C-14 sterol reductase</fullName>
        <ecNumber evidence="1">1.3.1.70</ecNumber>
    </submittedName>
</protein>
<sequence>MKKQKLNPKSTEFEFFGPIGCTVVMVISPLFLLMQYLICNEEGGCLASPGYVLGKLVDFKSFYSFKAAGMYFGWLIYHVIMWAVMPGPWVAGTRLRNGNYVQYKMNAFRIFLITAGLTLATLLTYGTSPFLAVTQAFPQLLVISITYSAFQSVVLYMHSFIYENNKLLALNGNTGVFVHDFWMGRELNPSVFGLDLKEFFELRPGLMGWAFLNVCFVVKQYALLGYSRVTFSILFVAFCQIGYVADSLYNQAAVLTTMDITTDGFGSMLSFGDISFVPFLYPIQTRYLSMYPQELTGLATVFLLASASLGYYIFRSANCQKNDFRRDPNDPKLAHLKYIKTDTGRNLLISGWWGYASHINYLGDWLLSLSQCLACGFGSPVPYLFAAYFAVLLVHRDSRDDHECSKKYGESWKKYRATVPYRILPYVY</sequence>
<dbReference type="EC" id="1.3.1.70" evidence="1"/>
<keyword evidence="2" id="KW-1185">Reference proteome</keyword>
<organism evidence="1 2">
    <name type="scientific">Entomophthora muscae</name>
    <dbReference type="NCBI Taxonomy" id="34485"/>
    <lineage>
        <taxon>Eukaryota</taxon>
        <taxon>Fungi</taxon>
        <taxon>Fungi incertae sedis</taxon>
        <taxon>Zoopagomycota</taxon>
        <taxon>Entomophthoromycotina</taxon>
        <taxon>Entomophthoromycetes</taxon>
        <taxon>Entomophthorales</taxon>
        <taxon>Entomophthoraceae</taxon>
        <taxon>Entomophthora</taxon>
    </lineage>
</organism>
<reference evidence="1" key="1">
    <citation type="submission" date="2022-04" db="EMBL/GenBank/DDBJ databases">
        <title>Genome of the entomopathogenic fungus Entomophthora muscae.</title>
        <authorList>
            <person name="Elya C."/>
            <person name="Lovett B.R."/>
            <person name="Lee E."/>
            <person name="Macias A.M."/>
            <person name="Hajek A.E."/>
            <person name="De Bivort B.L."/>
            <person name="Kasson M.T."/>
            <person name="De Fine Licht H.H."/>
            <person name="Stajich J.E."/>
        </authorList>
    </citation>
    <scope>NUCLEOTIDE SEQUENCE</scope>
    <source>
        <strain evidence="1">Berkeley</strain>
    </source>
</reference>
<proteinExistence type="predicted"/>